<evidence type="ECO:0000313" key="5">
    <source>
        <dbReference type="EMBL" id="CAC5371493.1"/>
    </source>
</evidence>
<sequence length="220" mass="25214">MPLNKTNNIEAQPCNCPDTKSRSAQRGTLPEQNISQLESSDEEILEDFGNLVSVVDFNLRPQWGMCRHFKHQYPACGKCGLAHHRFEICPAYTKRCFSCDKFGHFARPCYTVRSSLIQYYTMEKNLKKLPFSNVRDSAIVNFFDQASPVKVEQIPANIQLQKKNSVISATSNRLKRAQEEIRTLTYKLVESQLLLFNHLKVGQVRTDIAFFTLSAAKKVY</sequence>
<keyword evidence="2" id="KW-0175">Coiled coil</keyword>
<dbReference type="PROSITE" id="PS50158">
    <property type="entry name" value="ZF_CCHC"/>
    <property type="match status" value="1"/>
</dbReference>
<evidence type="ECO:0000256" key="2">
    <source>
        <dbReference type="SAM" id="Coils"/>
    </source>
</evidence>
<dbReference type="SMART" id="SM00343">
    <property type="entry name" value="ZnF_C2HC"/>
    <property type="match status" value="2"/>
</dbReference>
<organism evidence="5 6">
    <name type="scientific">Mytilus coruscus</name>
    <name type="common">Sea mussel</name>
    <dbReference type="NCBI Taxonomy" id="42192"/>
    <lineage>
        <taxon>Eukaryota</taxon>
        <taxon>Metazoa</taxon>
        <taxon>Spiralia</taxon>
        <taxon>Lophotrochozoa</taxon>
        <taxon>Mollusca</taxon>
        <taxon>Bivalvia</taxon>
        <taxon>Autobranchia</taxon>
        <taxon>Pteriomorphia</taxon>
        <taxon>Mytilida</taxon>
        <taxon>Mytiloidea</taxon>
        <taxon>Mytilidae</taxon>
        <taxon>Mytilinae</taxon>
        <taxon>Mytilus</taxon>
    </lineage>
</organism>
<dbReference type="InterPro" id="IPR001878">
    <property type="entry name" value="Znf_CCHC"/>
</dbReference>
<dbReference type="Proteomes" id="UP000507470">
    <property type="component" value="Unassembled WGS sequence"/>
</dbReference>
<feature type="coiled-coil region" evidence="2">
    <location>
        <begin position="160"/>
        <end position="187"/>
    </location>
</feature>
<gene>
    <name evidence="5" type="ORF">MCOR_9932</name>
</gene>
<feature type="domain" description="CCHC-type" evidence="4">
    <location>
        <begin position="95"/>
        <end position="109"/>
    </location>
</feature>
<name>A0A6J8ANU7_MYTCO</name>
<dbReference type="GO" id="GO:0003676">
    <property type="term" value="F:nucleic acid binding"/>
    <property type="evidence" value="ECO:0007669"/>
    <property type="project" value="InterPro"/>
</dbReference>
<feature type="compositionally biased region" description="Polar residues" evidence="3">
    <location>
        <begin position="22"/>
        <end position="33"/>
    </location>
</feature>
<keyword evidence="1" id="KW-0862">Zinc</keyword>
<feature type="region of interest" description="Disordered" evidence="3">
    <location>
        <begin position="1"/>
        <end position="33"/>
    </location>
</feature>
<dbReference type="EMBL" id="CACVKT020001764">
    <property type="protein sequence ID" value="CAC5371493.1"/>
    <property type="molecule type" value="Genomic_DNA"/>
</dbReference>
<feature type="compositionally biased region" description="Polar residues" evidence="3">
    <location>
        <begin position="1"/>
        <end position="10"/>
    </location>
</feature>
<dbReference type="SUPFAM" id="SSF57756">
    <property type="entry name" value="Retrovirus zinc finger-like domains"/>
    <property type="match status" value="1"/>
</dbReference>
<dbReference type="GO" id="GO:0008270">
    <property type="term" value="F:zinc ion binding"/>
    <property type="evidence" value="ECO:0007669"/>
    <property type="project" value="UniProtKB-KW"/>
</dbReference>
<evidence type="ECO:0000256" key="1">
    <source>
        <dbReference type="PROSITE-ProRule" id="PRU00047"/>
    </source>
</evidence>
<keyword evidence="1" id="KW-0863">Zinc-finger</keyword>
<evidence type="ECO:0000256" key="3">
    <source>
        <dbReference type="SAM" id="MobiDB-lite"/>
    </source>
</evidence>
<protein>
    <recommendedName>
        <fullName evidence="4">CCHC-type domain-containing protein</fullName>
    </recommendedName>
</protein>
<reference evidence="5 6" key="1">
    <citation type="submission" date="2020-06" db="EMBL/GenBank/DDBJ databases">
        <authorList>
            <person name="Li R."/>
            <person name="Bekaert M."/>
        </authorList>
    </citation>
    <scope>NUCLEOTIDE SEQUENCE [LARGE SCALE GENOMIC DNA]</scope>
    <source>
        <strain evidence="6">wild</strain>
    </source>
</reference>
<keyword evidence="6" id="KW-1185">Reference proteome</keyword>
<dbReference type="AlphaFoldDB" id="A0A6J8ANU7"/>
<dbReference type="InterPro" id="IPR036875">
    <property type="entry name" value="Znf_CCHC_sf"/>
</dbReference>
<keyword evidence="1" id="KW-0479">Metal-binding</keyword>
<proteinExistence type="predicted"/>
<evidence type="ECO:0000259" key="4">
    <source>
        <dbReference type="PROSITE" id="PS50158"/>
    </source>
</evidence>
<accession>A0A6J8ANU7</accession>
<evidence type="ECO:0000313" key="6">
    <source>
        <dbReference type="Proteomes" id="UP000507470"/>
    </source>
</evidence>